<reference evidence="10 11" key="1">
    <citation type="journal article" date="2015" name="Int. Biodeterior. Biodegradation">
        <title>Physiological and genetic screening methods for the isolation of methyl tert-butyl ether-degrading bacteria for bioremediation purposes.</title>
        <authorList>
            <person name="Guisado I.M."/>
            <person name="Purswani J."/>
            <person name="Gonzalez Lopez J."/>
            <person name="Pozo C."/>
        </authorList>
    </citation>
    <scope>NUCLEOTIDE SEQUENCE [LARGE SCALE GENOMIC DNA]</scope>
    <source>
        <strain evidence="10 11">SH7</strain>
    </source>
</reference>
<comment type="similarity">
    <text evidence="1">Belongs to the CpsD/CapB family.</text>
</comment>
<accession>A0A0W1AUQ4</accession>
<proteinExistence type="inferred from homology"/>
<evidence type="ECO:0000256" key="7">
    <source>
        <dbReference type="ARBA" id="ARBA00023137"/>
    </source>
</evidence>
<comment type="catalytic activity">
    <reaction evidence="8">
        <text>L-tyrosyl-[protein] + ATP = O-phospho-L-tyrosyl-[protein] + ADP + H(+)</text>
        <dbReference type="Rhea" id="RHEA:10596"/>
        <dbReference type="Rhea" id="RHEA-COMP:10136"/>
        <dbReference type="Rhea" id="RHEA-COMP:20101"/>
        <dbReference type="ChEBI" id="CHEBI:15378"/>
        <dbReference type="ChEBI" id="CHEBI:30616"/>
        <dbReference type="ChEBI" id="CHEBI:46858"/>
        <dbReference type="ChEBI" id="CHEBI:61978"/>
        <dbReference type="ChEBI" id="CHEBI:456216"/>
        <dbReference type="EC" id="2.7.10.2"/>
    </reaction>
</comment>
<dbReference type="RefSeq" id="WP_060625076.1">
    <property type="nucleotide sequence ID" value="NZ_LCZJ02000030.1"/>
</dbReference>
<dbReference type="GO" id="GO:0005524">
    <property type="term" value="F:ATP binding"/>
    <property type="evidence" value="ECO:0007669"/>
    <property type="project" value="UniProtKB-KW"/>
</dbReference>
<dbReference type="Gene3D" id="3.40.50.300">
    <property type="entry name" value="P-loop containing nucleotide triphosphate hydrolases"/>
    <property type="match status" value="1"/>
</dbReference>
<feature type="domain" description="AAA" evidence="9">
    <location>
        <begin position="41"/>
        <end position="179"/>
    </location>
</feature>
<evidence type="ECO:0000313" key="10">
    <source>
        <dbReference type="EMBL" id="KTD85068.1"/>
    </source>
</evidence>
<dbReference type="PANTHER" id="PTHR32309:SF13">
    <property type="entry name" value="FERRIC ENTEROBACTIN TRANSPORT PROTEIN FEPE"/>
    <property type="match status" value="1"/>
</dbReference>
<gene>
    <name evidence="10" type="ORF">UQ64_21895</name>
</gene>
<dbReference type="InterPro" id="IPR025669">
    <property type="entry name" value="AAA_dom"/>
</dbReference>
<keyword evidence="6" id="KW-0067">ATP-binding</keyword>
<evidence type="ECO:0000256" key="4">
    <source>
        <dbReference type="ARBA" id="ARBA00022741"/>
    </source>
</evidence>
<dbReference type="CDD" id="cd05387">
    <property type="entry name" value="BY-kinase"/>
    <property type="match status" value="1"/>
</dbReference>
<name>A0A0W1AUQ4_9BACL</name>
<evidence type="ECO:0000256" key="1">
    <source>
        <dbReference type="ARBA" id="ARBA00007316"/>
    </source>
</evidence>
<evidence type="ECO:0000256" key="5">
    <source>
        <dbReference type="ARBA" id="ARBA00022777"/>
    </source>
</evidence>
<dbReference type="InterPro" id="IPR005702">
    <property type="entry name" value="Wzc-like_C"/>
</dbReference>
<dbReference type="GO" id="GO:0004715">
    <property type="term" value="F:non-membrane spanning protein tyrosine kinase activity"/>
    <property type="evidence" value="ECO:0007669"/>
    <property type="project" value="UniProtKB-EC"/>
</dbReference>
<dbReference type="GO" id="GO:0005886">
    <property type="term" value="C:plasma membrane"/>
    <property type="evidence" value="ECO:0007669"/>
    <property type="project" value="TreeGrafter"/>
</dbReference>
<keyword evidence="3" id="KW-0808">Transferase</keyword>
<evidence type="ECO:0000256" key="6">
    <source>
        <dbReference type="ARBA" id="ARBA00022840"/>
    </source>
</evidence>
<protein>
    <recommendedName>
        <fullName evidence="2">non-specific protein-tyrosine kinase</fullName>
        <ecNumber evidence="2">2.7.10.2</ecNumber>
    </recommendedName>
</protein>
<evidence type="ECO:0000256" key="8">
    <source>
        <dbReference type="ARBA" id="ARBA00051245"/>
    </source>
</evidence>
<comment type="caution">
    <text evidence="10">The sequence shown here is derived from an EMBL/GenBank/DDBJ whole genome shotgun (WGS) entry which is preliminary data.</text>
</comment>
<dbReference type="EMBL" id="LCZJ02000030">
    <property type="protein sequence ID" value="KTD85068.1"/>
    <property type="molecule type" value="Genomic_DNA"/>
</dbReference>
<dbReference type="OrthoDB" id="9794577at2"/>
<keyword evidence="5 10" id="KW-0418">Kinase</keyword>
<dbReference type="SUPFAM" id="SSF52540">
    <property type="entry name" value="P-loop containing nucleoside triphosphate hydrolases"/>
    <property type="match status" value="1"/>
</dbReference>
<dbReference type="AlphaFoldDB" id="A0A0W1AUQ4"/>
<dbReference type="PANTHER" id="PTHR32309">
    <property type="entry name" value="TYROSINE-PROTEIN KINASE"/>
    <property type="match status" value="1"/>
</dbReference>
<keyword evidence="4" id="KW-0547">Nucleotide-binding</keyword>
<dbReference type="InterPro" id="IPR050445">
    <property type="entry name" value="Bact_polysacc_biosynth/exp"/>
</dbReference>
<evidence type="ECO:0000313" key="11">
    <source>
        <dbReference type="Proteomes" id="UP000054709"/>
    </source>
</evidence>
<dbReference type="InterPro" id="IPR027417">
    <property type="entry name" value="P-loop_NTPase"/>
</dbReference>
<keyword evidence="7" id="KW-0829">Tyrosine-protein kinase</keyword>
<dbReference type="Pfam" id="PF13614">
    <property type="entry name" value="AAA_31"/>
    <property type="match status" value="1"/>
</dbReference>
<dbReference type="EC" id="2.7.10.2" evidence="2"/>
<evidence type="ECO:0000259" key="9">
    <source>
        <dbReference type="Pfam" id="PF13614"/>
    </source>
</evidence>
<evidence type="ECO:0000256" key="3">
    <source>
        <dbReference type="ARBA" id="ARBA00022679"/>
    </source>
</evidence>
<evidence type="ECO:0000256" key="2">
    <source>
        <dbReference type="ARBA" id="ARBA00011903"/>
    </source>
</evidence>
<organism evidence="10 11">
    <name type="scientific">Paenibacillus etheri</name>
    <dbReference type="NCBI Taxonomy" id="1306852"/>
    <lineage>
        <taxon>Bacteria</taxon>
        <taxon>Bacillati</taxon>
        <taxon>Bacillota</taxon>
        <taxon>Bacilli</taxon>
        <taxon>Bacillales</taxon>
        <taxon>Paenibacillaceae</taxon>
        <taxon>Paenibacillus</taxon>
    </lineage>
</organism>
<dbReference type="Proteomes" id="UP000054709">
    <property type="component" value="Unassembled WGS sequence"/>
</dbReference>
<keyword evidence="11" id="KW-1185">Reference proteome</keyword>
<sequence length="213" mass="22666">MLRLNKSLVTDVNPSSHISESFRSLRTYIRQLGIAQGSGGKVLLFTSAEAGAGKTTILSNLAVSFVQDGKKVAVVDCNLRHPGLHTVFEVEGSDGLAAYLSGQEEADNIAVLGNLANLSVIPAGKTHVSPPDLLGNPKMTALLKELKENYDLILLDSPSAVDFSDARILAPQADGVILVARYGKSKRESIRKAKMLLEQTGSNLIGIAMNQAK</sequence>
<dbReference type="NCBIfam" id="TIGR01007">
    <property type="entry name" value="eps_fam"/>
    <property type="match status" value="1"/>
</dbReference>